<comment type="caution">
    <text evidence="1">The sequence shown here is derived from an EMBL/GenBank/DDBJ whole genome shotgun (WGS) entry which is preliminary data.</text>
</comment>
<feature type="non-terminal residue" evidence="1">
    <location>
        <position position="91"/>
    </location>
</feature>
<feature type="non-terminal residue" evidence="1">
    <location>
        <position position="1"/>
    </location>
</feature>
<protein>
    <submittedName>
        <fullName evidence="1">Uncharacterized protein</fullName>
    </submittedName>
</protein>
<sequence length="91" mass="10703">APNDIFIRHTKWHNTIWPHLFAVDMEDNDFKQDILPFLRIFPVENPNDRNAIATAILYYMTSFTDDDLSEKNKATTKQIIYLPNLCFILTS</sequence>
<organism evidence="1 2">
    <name type="scientific">Didymodactylos carnosus</name>
    <dbReference type="NCBI Taxonomy" id="1234261"/>
    <lineage>
        <taxon>Eukaryota</taxon>
        <taxon>Metazoa</taxon>
        <taxon>Spiralia</taxon>
        <taxon>Gnathifera</taxon>
        <taxon>Rotifera</taxon>
        <taxon>Eurotatoria</taxon>
        <taxon>Bdelloidea</taxon>
        <taxon>Philodinida</taxon>
        <taxon>Philodinidae</taxon>
        <taxon>Didymodactylos</taxon>
    </lineage>
</organism>
<name>A0A8S2Z343_9BILA</name>
<accession>A0A8S2Z343</accession>
<proteinExistence type="predicted"/>
<dbReference type="AlphaFoldDB" id="A0A8S2Z343"/>
<evidence type="ECO:0000313" key="2">
    <source>
        <dbReference type="Proteomes" id="UP000681722"/>
    </source>
</evidence>
<dbReference type="EMBL" id="CAJOBC010129485">
    <property type="protein sequence ID" value="CAF4607555.1"/>
    <property type="molecule type" value="Genomic_DNA"/>
</dbReference>
<evidence type="ECO:0000313" key="1">
    <source>
        <dbReference type="EMBL" id="CAF4607555.1"/>
    </source>
</evidence>
<reference evidence="1" key="1">
    <citation type="submission" date="2021-02" db="EMBL/GenBank/DDBJ databases">
        <authorList>
            <person name="Nowell W R."/>
        </authorList>
    </citation>
    <scope>NUCLEOTIDE SEQUENCE</scope>
</reference>
<dbReference type="Proteomes" id="UP000681722">
    <property type="component" value="Unassembled WGS sequence"/>
</dbReference>
<gene>
    <name evidence="1" type="ORF">SRO942_LOCUS49091</name>
</gene>